<evidence type="ECO:0000313" key="2">
    <source>
        <dbReference type="Proteomes" id="UP001146793"/>
    </source>
</evidence>
<protein>
    <recommendedName>
        <fullName evidence="3">Proteasome assembly chaperone 1</fullName>
    </recommendedName>
</protein>
<gene>
    <name evidence="1" type="ORF">M0812_21510</name>
</gene>
<name>A0AAV7YS54_9EUKA</name>
<dbReference type="AlphaFoldDB" id="A0AAV7YS54"/>
<dbReference type="EMBL" id="JANTQA010000047">
    <property type="protein sequence ID" value="KAJ3432568.1"/>
    <property type="molecule type" value="Genomic_DNA"/>
</dbReference>
<comment type="caution">
    <text evidence="1">The sequence shown here is derived from an EMBL/GenBank/DDBJ whole genome shotgun (WGS) entry which is preliminary data.</text>
</comment>
<dbReference type="PANTHER" id="PTHR37227:SF2">
    <property type="entry name" value="OS01G0219000 PROTEIN"/>
    <property type="match status" value="1"/>
</dbReference>
<sequence>MQYFLYCTERELVHSKRNFDEYEEIEEEPELPKLPELKLDKEFKIEKIWCLIAGLSEVGCSFLISNFPKCKPIGKIIISQVKQSFDLYFDNGKIFILIPRNVHPDFAKAVANILINKFQPARVLAIGNLAADRYASNFSCQVPMLRMIQTDEHMKLSQEKTVQKVLPLEPPNFLDNFAASLMVVCQIKSIPGCTLLSLQDRQELAIETLIALEEPVFTILFKDEQEINPERKKMYVKEAKKYSFRPTSGLYL</sequence>
<dbReference type="PANTHER" id="PTHR37227">
    <property type="entry name" value="OS01G0219000 PROTEIN"/>
    <property type="match status" value="1"/>
</dbReference>
<dbReference type="Proteomes" id="UP001146793">
    <property type="component" value="Unassembled WGS sequence"/>
</dbReference>
<accession>A0AAV7YS54</accession>
<evidence type="ECO:0000313" key="1">
    <source>
        <dbReference type="EMBL" id="KAJ3432568.1"/>
    </source>
</evidence>
<organism evidence="1 2">
    <name type="scientific">Anaeramoeba flamelloides</name>
    <dbReference type="NCBI Taxonomy" id="1746091"/>
    <lineage>
        <taxon>Eukaryota</taxon>
        <taxon>Metamonada</taxon>
        <taxon>Anaeramoebidae</taxon>
        <taxon>Anaeramoeba</taxon>
    </lineage>
</organism>
<evidence type="ECO:0008006" key="3">
    <source>
        <dbReference type="Google" id="ProtNLM"/>
    </source>
</evidence>
<proteinExistence type="predicted"/>
<reference evidence="1" key="1">
    <citation type="submission" date="2022-08" db="EMBL/GenBank/DDBJ databases">
        <title>Novel sulphate-reducing endosymbionts in the free-living metamonad Anaeramoeba.</title>
        <authorList>
            <person name="Jerlstrom-Hultqvist J."/>
            <person name="Cepicka I."/>
            <person name="Gallot-Lavallee L."/>
            <person name="Salas-Leiva D."/>
            <person name="Curtis B.A."/>
            <person name="Zahonova K."/>
            <person name="Pipaliya S."/>
            <person name="Dacks J."/>
            <person name="Roger A.J."/>
        </authorList>
    </citation>
    <scope>NUCLEOTIDE SEQUENCE</scope>
    <source>
        <strain evidence="1">Busselton2</strain>
    </source>
</reference>